<evidence type="ECO:0000313" key="1">
    <source>
        <dbReference type="EMBL" id="QHU09733.1"/>
    </source>
</evidence>
<proteinExistence type="predicted"/>
<dbReference type="EMBL" id="MN740745">
    <property type="protein sequence ID" value="QHU09733.1"/>
    <property type="molecule type" value="Genomic_DNA"/>
</dbReference>
<sequence>MDPTQVFREFAKEVLLCESIEFDVKQVSAEFEEFYGDISKILQRDDSFFSVPRIVFGQDLSLRENRHAAWDHLPGCLIVSFMQGDIRTKVTKVCDMIKNIWNSSGQENDEVTRILNDEASKSKFQDLIDCILNTRLVKIFKNLVETIDISEFDLNVGSAQELIELLKNPQNPRIRSMIEKVQKIIQTKLQKGEINQNEIIAEVETIKAKAMSLFGNMMNDFLGGRTSDVSSAVLRGNTPEARRQRMIARMRRKVDEKNSK</sequence>
<accession>A0A6C0JWH8</accession>
<name>A0A6C0JWH8_9ZZZZ</name>
<reference evidence="1" key="1">
    <citation type="journal article" date="2020" name="Nature">
        <title>Giant virus diversity and host interactions through global metagenomics.</title>
        <authorList>
            <person name="Schulz F."/>
            <person name="Roux S."/>
            <person name="Paez-Espino D."/>
            <person name="Jungbluth S."/>
            <person name="Walsh D.A."/>
            <person name="Denef V.J."/>
            <person name="McMahon K.D."/>
            <person name="Konstantinidis K.T."/>
            <person name="Eloe-Fadrosh E.A."/>
            <person name="Kyrpides N.C."/>
            <person name="Woyke T."/>
        </authorList>
    </citation>
    <scope>NUCLEOTIDE SEQUENCE</scope>
    <source>
        <strain evidence="1">GVMAG-S-1101164-164</strain>
    </source>
</reference>
<dbReference type="AlphaFoldDB" id="A0A6C0JWH8"/>
<organism evidence="1">
    <name type="scientific">viral metagenome</name>
    <dbReference type="NCBI Taxonomy" id="1070528"/>
    <lineage>
        <taxon>unclassified sequences</taxon>
        <taxon>metagenomes</taxon>
        <taxon>organismal metagenomes</taxon>
    </lineage>
</organism>
<protein>
    <submittedName>
        <fullName evidence="1">Uncharacterized protein</fullName>
    </submittedName>
</protein>